<dbReference type="InterPro" id="IPR043149">
    <property type="entry name" value="TagF_N"/>
</dbReference>
<dbReference type="GO" id="GO:0005886">
    <property type="term" value="C:plasma membrane"/>
    <property type="evidence" value="ECO:0007669"/>
    <property type="project" value="UniProtKB-SubCell"/>
</dbReference>
<dbReference type="Gene3D" id="3.40.50.12580">
    <property type="match status" value="1"/>
</dbReference>
<keyword evidence="7" id="KW-0812">Transmembrane</keyword>
<comment type="subcellular location">
    <subcellularLocation>
        <location evidence="1">Cell membrane</location>
        <topology evidence="1">Peripheral membrane protein</topology>
    </subcellularLocation>
</comment>
<accession>A0A4S2FPK5</accession>
<dbReference type="InterPro" id="IPR043148">
    <property type="entry name" value="TagF_C"/>
</dbReference>
<dbReference type="GO" id="GO:0047355">
    <property type="term" value="F:CDP-glycerol glycerophosphotransferase activity"/>
    <property type="evidence" value="ECO:0007669"/>
    <property type="project" value="InterPro"/>
</dbReference>
<name>A0A4S2FPK5_9BACT</name>
<evidence type="ECO:0000256" key="3">
    <source>
        <dbReference type="ARBA" id="ARBA00022475"/>
    </source>
</evidence>
<evidence type="ECO:0000313" key="9">
    <source>
        <dbReference type="Proteomes" id="UP000310760"/>
    </source>
</evidence>
<reference evidence="8 9" key="1">
    <citation type="submission" date="2019-04" db="EMBL/GenBank/DDBJ databases">
        <title>Microbes associate with the intestines of laboratory mice.</title>
        <authorList>
            <person name="Navarre W."/>
            <person name="Wong E."/>
            <person name="Huang K."/>
            <person name="Tropini C."/>
            <person name="Ng K."/>
            <person name="Yu B."/>
        </authorList>
    </citation>
    <scope>NUCLEOTIDE SEQUENCE [LARGE SCALE GENOMIC DNA]</scope>
    <source>
        <strain evidence="8 9">NM22_B1</strain>
    </source>
</reference>
<dbReference type="Gene3D" id="3.40.50.11820">
    <property type="match status" value="1"/>
</dbReference>
<evidence type="ECO:0000256" key="6">
    <source>
        <dbReference type="ARBA" id="ARBA00023136"/>
    </source>
</evidence>
<evidence type="ECO:0000256" key="5">
    <source>
        <dbReference type="ARBA" id="ARBA00022944"/>
    </source>
</evidence>
<dbReference type="InterPro" id="IPR051612">
    <property type="entry name" value="Teichoic_Acid_Biosynth"/>
</dbReference>
<feature type="transmembrane region" description="Helical" evidence="7">
    <location>
        <begin position="12"/>
        <end position="35"/>
    </location>
</feature>
<sequence length="413" mass="48586">MLKRIEIIKKTAMIIYTLFSKRNFLWIINVLVFNLCRIIPFRDNKLWVFGAYGGRKYEDNSRALFEHIYEFHKGEIRPVWLTYNKDELYKVCEAGYEGYLINSWKGKWISIRCGVAYMTHGIDDFGSIPLVGGALVVALWHGVGFKKIYGATYQGYKIRIMRIMNFFFSWTYRNITCATSEYTRKQFYIRFNTNENNTYITGQPRNDFFSKAICREEVLTDIKIPANKKIILYMPTYRWGKEGNFIMQKIVNALITNIRLNDILEKMNCVFLIKLHPVTLLNDMVCSDNIFVLKDRNVRSSQGLLAIADCLVTDYSSCFTDYALLNRPIIFFTPDHLEYLKNATDMDKEYYALCSINKTSTIDELVDMIHHLYVGDLMKQTDEINKYFNDILIRNTCYSENVYKLIYGKILKK</sequence>
<dbReference type="SUPFAM" id="SSF53756">
    <property type="entry name" value="UDP-Glycosyltransferase/glycogen phosphorylase"/>
    <property type="match status" value="1"/>
</dbReference>
<evidence type="ECO:0000256" key="1">
    <source>
        <dbReference type="ARBA" id="ARBA00004202"/>
    </source>
</evidence>
<keyword evidence="6 7" id="KW-0472">Membrane</keyword>
<keyword evidence="3" id="KW-1003">Cell membrane</keyword>
<protein>
    <submittedName>
        <fullName evidence="8">Uncharacterized protein</fullName>
    </submittedName>
</protein>
<evidence type="ECO:0000256" key="7">
    <source>
        <dbReference type="SAM" id="Phobius"/>
    </source>
</evidence>
<gene>
    <name evidence="8" type="ORF">E5339_07495</name>
</gene>
<keyword evidence="7" id="KW-1133">Transmembrane helix</keyword>
<dbReference type="PANTHER" id="PTHR37316">
    <property type="entry name" value="TEICHOIC ACID GLYCEROL-PHOSPHATE PRIMASE"/>
    <property type="match status" value="1"/>
</dbReference>
<evidence type="ECO:0000256" key="2">
    <source>
        <dbReference type="ARBA" id="ARBA00010488"/>
    </source>
</evidence>
<dbReference type="AlphaFoldDB" id="A0A4S2FPK5"/>
<dbReference type="Proteomes" id="UP000310760">
    <property type="component" value="Unassembled WGS sequence"/>
</dbReference>
<organism evidence="8 9">
    <name type="scientific">Phocaeicola sartorii</name>
    <dbReference type="NCBI Taxonomy" id="671267"/>
    <lineage>
        <taxon>Bacteria</taxon>
        <taxon>Pseudomonadati</taxon>
        <taxon>Bacteroidota</taxon>
        <taxon>Bacteroidia</taxon>
        <taxon>Bacteroidales</taxon>
        <taxon>Bacteroidaceae</taxon>
        <taxon>Phocaeicola</taxon>
    </lineage>
</organism>
<dbReference type="Pfam" id="PF04464">
    <property type="entry name" value="Glyphos_transf"/>
    <property type="match status" value="1"/>
</dbReference>
<keyword evidence="4" id="KW-0808">Transferase</keyword>
<evidence type="ECO:0000313" key="8">
    <source>
        <dbReference type="EMBL" id="TGY71035.1"/>
    </source>
</evidence>
<proteinExistence type="inferred from homology"/>
<dbReference type="EMBL" id="SRYJ01000014">
    <property type="protein sequence ID" value="TGY71035.1"/>
    <property type="molecule type" value="Genomic_DNA"/>
</dbReference>
<dbReference type="InterPro" id="IPR007554">
    <property type="entry name" value="Glycerophosphate_synth"/>
</dbReference>
<dbReference type="GO" id="GO:0019350">
    <property type="term" value="P:teichoic acid biosynthetic process"/>
    <property type="evidence" value="ECO:0007669"/>
    <property type="project" value="UniProtKB-KW"/>
</dbReference>
<comment type="caution">
    <text evidence="8">The sequence shown here is derived from an EMBL/GenBank/DDBJ whole genome shotgun (WGS) entry which is preliminary data.</text>
</comment>
<keyword evidence="5" id="KW-0777">Teichoic acid biosynthesis</keyword>
<comment type="similarity">
    <text evidence="2">Belongs to the CDP-glycerol glycerophosphotransferase family.</text>
</comment>
<evidence type="ECO:0000256" key="4">
    <source>
        <dbReference type="ARBA" id="ARBA00022679"/>
    </source>
</evidence>
<dbReference type="PANTHER" id="PTHR37316:SF3">
    <property type="entry name" value="TEICHOIC ACID GLYCEROL-PHOSPHATE TRANSFERASE"/>
    <property type="match status" value="1"/>
</dbReference>